<evidence type="ECO:0000313" key="2">
    <source>
        <dbReference type="EMBL" id="QDO82578.1"/>
    </source>
</evidence>
<protein>
    <submittedName>
        <fullName evidence="2">Amino acid ABC transporter substrate-binding protein</fullName>
    </submittedName>
</protein>
<name>A0ABX5WUJ3_9GAMM</name>
<dbReference type="EMBL" id="CP041614">
    <property type="protein sequence ID" value="QDO82578.1"/>
    <property type="molecule type" value="Genomic_DNA"/>
</dbReference>
<evidence type="ECO:0000259" key="1">
    <source>
        <dbReference type="Pfam" id="PF00497"/>
    </source>
</evidence>
<reference evidence="2 3" key="1">
    <citation type="submission" date="2019-07" db="EMBL/GenBank/DDBJ databases">
        <title>Shewanella sp. YLB-06 whole genomic sequence.</title>
        <authorList>
            <person name="Yu L."/>
        </authorList>
    </citation>
    <scope>NUCLEOTIDE SEQUENCE [LARGE SCALE GENOMIC DNA]</scope>
    <source>
        <strain evidence="2 3">YLB-06</strain>
    </source>
</reference>
<dbReference type="Gene3D" id="3.40.190.10">
    <property type="entry name" value="Periplasmic binding protein-like II"/>
    <property type="match status" value="2"/>
</dbReference>
<organism evidence="2 3">
    <name type="scientific">Shewanella psychropiezotolerans</name>
    <dbReference type="NCBI Taxonomy" id="2593655"/>
    <lineage>
        <taxon>Bacteria</taxon>
        <taxon>Pseudomonadati</taxon>
        <taxon>Pseudomonadota</taxon>
        <taxon>Gammaproteobacteria</taxon>
        <taxon>Alteromonadales</taxon>
        <taxon>Shewanellaceae</taxon>
        <taxon>Shewanella</taxon>
    </lineage>
</organism>
<keyword evidence="3" id="KW-1185">Reference proteome</keyword>
<dbReference type="SUPFAM" id="SSF53850">
    <property type="entry name" value="Periplasmic binding protein-like II"/>
    <property type="match status" value="1"/>
</dbReference>
<sequence>MKKAIMGVTMVIILLVCNLFALQVRADHALDIAIVEYPPYEFTRDDPQGGVQFDGISVKLVEEVFRRIEQPIAFKVLPWSRALKLLKEGKIDGLFEVLIRPERQVYADYSQEVLMQEVVMLFVAEDSDIEFDGDLTALSDYHFGMRKDFSYGTIFDNAVETKVIKRVSVDVESSTLLLKLCTGDIDILIAEKDTIFYVDKEIKTIQSGSLKRCKNIKRLTKEVQSTPTYMTFSKKSHLSHVRDKFDQALQQMKQDGSYLQIIQEWKQSNID</sequence>
<gene>
    <name evidence="2" type="ORF">FM037_04155</name>
</gene>
<dbReference type="InterPro" id="IPR001638">
    <property type="entry name" value="Solute-binding_3/MltF_N"/>
</dbReference>
<dbReference type="RefSeq" id="WP_144044967.1">
    <property type="nucleotide sequence ID" value="NZ_CP041614.1"/>
</dbReference>
<evidence type="ECO:0000313" key="3">
    <source>
        <dbReference type="Proteomes" id="UP000315947"/>
    </source>
</evidence>
<accession>A0ABX5WUJ3</accession>
<feature type="domain" description="Solute-binding protein family 3/N-terminal" evidence="1">
    <location>
        <begin position="36"/>
        <end position="266"/>
    </location>
</feature>
<dbReference type="Pfam" id="PF00497">
    <property type="entry name" value="SBP_bac_3"/>
    <property type="match status" value="1"/>
</dbReference>
<dbReference type="Proteomes" id="UP000315947">
    <property type="component" value="Chromosome"/>
</dbReference>
<dbReference type="PANTHER" id="PTHR38834:SF3">
    <property type="entry name" value="SOLUTE-BINDING PROTEIN FAMILY 3_N-TERMINAL DOMAIN-CONTAINING PROTEIN"/>
    <property type="match status" value="1"/>
</dbReference>
<dbReference type="PANTHER" id="PTHR38834">
    <property type="entry name" value="PERIPLASMIC SUBSTRATE BINDING PROTEIN FAMILY 3"/>
    <property type="match status" value="1"/>
</dbReference>
<proteinExistence type="predicted"/>